<protein>
    <recommendedName>
        <fullName evidence="3">Pierisin-like domain-containing protein</fullName>
    </recommendedName>
</protein>
<evidence type="ECO:0000256" key="2">
    <source>
        <dbReference type="SAM" id="SignalP"/>
    </source>
</evidence>
<feature type="region of interest" description="Disordered" evidence="1">
    <location>
        <begin position="131"/>
        <end position="212"/>
    </location>
</feature>
<dbReference type="Pfam" id="PF22596">
    <property type="entry name" value="Scabin-like"/>
    <property type="match status" value="1"/>
</dbReference>
<dbReference type="InterPro" id="IPR054695">
    <property type="entry name" value="Pierisin-like_dom"/>
</dbReference>
<dbReference type="GeneID" id="68355968"/>
<feature type="chain" id="PRO_5040210418" description="Pierisin-like domain-containing protein" evidence="2">
    <location>
        <begin position="19"/>
        <end position="580"/>
    </location>
</feature>
<evidence type="ECO:0000259" key="3">
    <source>
        <dbReference type="Pfam" id="PF22596"/>
    </source>
</evidence>
<dbReference type="OrthoDB" id="4868762at2759"/>
<evidence type="ECO:0000313" key="5">
    <source>
        <dbReference type="Proteomes" id="UP000824596"/>
    </source>
</evidence>
<sequence>MKLPKVLALFTGFSFAATLNIQQDIQSATVEQPPAPSEQPPIAQNEASVPPGAGKETSGAPIEKTATEVPEEKSVVPIELPPIPDNKTAVPPLVLRASGEIALERDRDGTLDIVPDTIGLNVLELVGDPDAPNSSALETPTAVSSSAPETSSVINSPALEARGAVGSSAPENRLRRRGKPDGQREDIPASKAATKKDKGTTESGVFFRGDSRAPDEVFKSGFQPQGRDMDLQRHLSLSGGSGYVSLSRSSASARPYAFGRTGEKKEKGYLYLVAPNNVPNGYYLPEVFSKDGAVRGNREFAVAGAIPPSAISGAYELDSKDPKAKPQWKANGSYGFKKLPCSGKKRELCELTRNPDAGADAGVEDEERGKKKEGEPGAKEDEHGGKKKTGKGKTISNKISQNRFLLWISESSPEAFKPLIEAIKEGGISVQDYELAFKRALSQAVETRYTDFSSWGSAAETLLNIVTDVFQSARLATPPGFWEEAIKNLPAVAREISKAQTAEEKMEIANRDIHPVVKAWSFTPMGLINESLMKEAANQAPVVQGVAATANSFWSYTPFGWIVNQIFPIETLIRQNIDFR</sequence>
<keyword evidence="5" id="KW-1185">Reference proteome</keyword>
<feature type="signal peptide" evidence="2">
    <location>
        <begin position="1"/>
        <end position="18"/>
    </location>
</feature>
<feature type="compositionally biased region" description="Polar residues" evidence="1">
    <location>
        <begin position="132"/>
        <end position="155"/>
    </location>
</feature>
<evidence type="ECO:0000313" key="4">
    <source>
        <dbReference type="EMBL" id="KAH0961759.1"/>
    </source>
</evidence>
<reference evidence="4" key="1">
    <citation type="submission" date="2021-09" db="EMBL/GenBank/DDBJ databases">
        <title>A high-quality genome of the endoparasitic fungus Hirsutella rhossiliensis with a comparison of Hirsutella genomes reveals transposable elements contributing to genome size variation.</title>
        <authorList>
            <person name="Lin R."/>
            <person name="Jiao Y."/>
            <person name="Sun X."/>
            <person name="Ling J."/>
            <person name="Xie B."/>
            <person name="Cheng X."/>
        </authorList>
    </citation>
    <scope>NUCLEOTIDE SEQUENCE</scope>
    <source>
        <strain evidence="4">HR02</strain>
    </source>
</reference>
<keyword evidence="2" id="KW-0732">Signal</keyword>
<dbReference type="RefSeq" id="XP_044719272.1">
    <property type="nucleotide sequence ID" value="XM_044865310.1"/>
</dbReference>
<dbReference type="Gene3D" id="3.90.210.10">
    <property type="entry name" value="Heat-Labile Enterotoxin, subunit A"/>
    <property type="match status" value="1"/>
</dbReference>
<dbReference type="SUPFAM" id="SSF56399">
    <property type="entry name" value="ADP-ribosylation"/>
    <property type="match status" value="1"/>
</dbReference>
<accession>A0A9P8SH39</accession>
<feature type="region of interest" description="Disordered" evidence="1">
    <location>
        <begin position="352"/>
        <end position="394"/>
    </location>
</feature>
<name>A0A9P8SH39_9HYPO</name>
<evidence type="ECO:0000256" key="1">
    <source>
        <dbReference type="SAM" id="MobiDB-lite"/>
    </source>
</evidence>
<feature type="compositionally biased region" description="Basic and acidic residues" evidence="1">
    <location>
        <begin position="179"/>
        <end position="200"/>
    </location>
</feature>
<dbReference type="AlphaFoldDB" id="A0A9P8SH39"/>
<comment type="caution">
    <text evidence="4">The sequence shown here is derived from an EMBL/GenBank/DDBJ whole genome shotgun (WGS) entry which is preliminary data.</text>
</comment>
<organism evidence="4 5">
    <name type="scientific">Hirsutella rhossiliensis</name>
    <dbReference type="NCBI Taxonomy" id="111463"/>
    <lineage>
        <taxon>Eukaryota</taxon>
        <taxon>Fungi</taxon>
        <taxon>Dikarya</taxon>
        <taxon>Ascomycota</taxon>
        <taxon>Pezizomycotina</taxon>
        <taxon>Sordariomycetes</taxon>
        <taxon>Hypocreomycetidae</taxon>
        <taxon>Hypocreales</taxon>
        <taxon>Ophiocordycipitaceae</taxon>
        <taxon>Hirsutella</taxon>
    </lineage>
</organism>
<feature type="domain" description="Pierisin-like" evidence="3">
    <location>
        <begin position="207"/>
        <end position="333"/>
    </location>
</feature>
<proteinExistence type="predicted"/>
<dbReference type="EMBL" id="JAIZPD010000007">
    <property type="protein sequence ID" value="KAH0961759.1"/>
    <property type="molecule type" value="Genomic_DNA"/>
</dbReference>
<dbReference type="Proteomes" id="UP000824596">
    <property type="component" value="Unassembled WGS sequence"/>
</dbReference>
<gene>
    <name evidence="4" type="ORF">HRG_06839</name>
</gene>
<feature type="region of interest" description="Disordered" evidence="1">
    <location>
        <begin position="27"/>
        <end position="80"/>
    </location>
</feature>
<feature type="compositionally biased region" description="Basic and acidic residues" evidence="1">
    <location>
        <begin position="367"/>
        <end position="384"/>
    </location>
</feature>